<evidence type="ECO:0000313" key="1">
    <source>
        <dbReference type="EMBL" id="MCE3049360.1"/>
    </source>
</evidence>
<evidence type="ECO:0000313" key="2">
    <source>
        <dbReference type="Proteomes" id="UP000823775"/>
    </source>
</evidence>
<gene>
    <name evidence="1" type="ORF">HAX54_044691</name>
</gene>
<comment type="caution">
    <text evidence="1">The sequence shown here is derived from an EMBL/GenBank/DDBJ whole genome shotgun (WGS) entry which is preliminary data.</text>
</comment>
<proteinExistence type="predicted"/>
<dbReference type="Proteomes" id="UP000823775">
    <property type="component" value="Unassembled WGS sequence"/>
</dbReference>
<reference evidence="1 2" key="1">
    <citation type="journal article" date="2021" name="BMC Genomics">
        <title>Datura genome reveals duplications of psychoactive alkaloid biosynthetic genes and high mutation rate following tissue culture.</title>
        <authorList>
            <person name="Rajewski A."/>
            <person name="Carter-House D."/>
            <person name="Stajich J."/>
            <person name="Litt A."/>
        </authorList>
    </citation>
    <scope>NUCLEOTIDE SEQUENCE [LARGE SCALE GENOMIC DNA]</scope>
    <source>
        <strain evidence="1">AR-01</strain>
    </source>
</reference>
<protein>
    <submittedName>
        <fullName evidence="1">Uncharacterized protein</fullName>
    </submittedName>
</protein>
<name>A0ABS8WIU8_DATST</name>
<keyword evidence="2" id="KW-1185">Reference proteome</keyword>
<dbReference type="EMBL" id="JACEIK010006847">
    <property type="protein sequence ID" value="MCE3049360.1"/>
    <property type="molecule type" value="Genomic_DNA"/>
</dbReference>
<accession>A0ABS8WIU8</accession>
<organism evidence="1 2">
    <name type="scientific">Datura stramonium</name>
    <name type="common">Jimsonweed</name>
    <name type="synonym">Common thornapple</name>
    <dbReference type="NCBI Taxonomy" id="4076"/>
    <lineage>
        <taxon>Eukaryota</taxon>
        <taxon>Viridiplantae</taxon>
        <taxon>Streptophyta</taxon>
        <taxon>Embryophyta</taxon>
        <taxon>Tracheophyta</taxon>
        <taxon>Spermatophyta</taxon>
        <taxon>Magnoliopsida</taxon>
        <taxon>eudicotyledons</taxon>
        <taxon>Gunneridae</taxon>
        <taxon>Pentapetalae</taxon>
        <taxon>asterids</taxon>
        <taxon>lamiids</taxon>
        <taxon>Solanales</taxon>
        <taxon>Solanaceae</taxon>
        <taxon>Solanoideae</taxon>
        <taxon>Datureae</taxon>
        <taxon>Datura</taxon>
    </lineage>
</organism>
<sequence>MIQPTDQGYTYRQPPPQQQRVTLPIALLESRGTLFNALEELCDTLPNMEYERVSKAIGGKNIVSRHCDRKYVTKYRYSSKIDGKAKGASYMKQEVFGVGSY</sequence>